<feature type="transmembrane region" description="Helical" evidence="1">
    <location>
        <begin position="60"/>
        <end position="82"/>
    </location>
</feature>
<evidence type="ECO:0008006" key="4">
    <source>
        <dbReference type="Google" id="ProtNLM"/>
    </source>
</evidence>
<dbReference type="RefSeq" id="WP_274231326.1">
    <property type="nucleotide sequence ID" value="NZ_BAABHQ010000003.1"/>
</dbReference>
<dbReference type="Pfam" id="PF06197">
    <property type="entry name" value="DUF998"/>
    <property type="match status" value="1"/>
</dbReference>
<dbReference type="PROSITE" id="PS51257">
    <property type="entry name" value="PROKAR_LIPOPROTEIN"/>
    <property type="match status" value="1"/>
</dbReference>
<name>A0ABP9E6L1_9PSEU</name>
<feature type="transmembrane region" description="Helical" evidence="1">
    <location>
        <begin position="94"/>
        <end position="112"/>
    </location>
</feature>
<evidence type="ECO:0000256" key="1">
    <source>
        <dbReference type="SAM" id="Phobius"/>
    </source>
</evidence>
<dbReference type="InterPro" id="IPR009339">
    <property type="entry name" value="DUF998"/>
</dbReference>
<evidence type="ECO:0000313" key="3">
    <source>
        <dbReference type="Proteomes" id="UP001500457"/>
    </source>
</evidence>
<dbReference type="EMBL" id="BAABHQ010000003">
    <property type="protein sequence ID" value="GAA4868906.1"/>
    <property type="molecule type" value="Genomic_DNA"/>
</dbReference>
<feature type="transmembrane region" description="Helical" evidence="1">
    <location>
        <begin position="161"/>
        <end position="179"/>
    </location>
</feature>
<comment type="caution">
    <text evidence="2">The sequence shown here is derived from an EMBL/GenBank/DDBJ whole genome shotgun (WGS) entry which is preliminary data.</text>
</comment>
<dbReference type="Proteomes" id="UP001500457">
    <property type="component" value="Unassembled WGS sequence"/>
</dbReference>
<feature type="transmembrane region" description="Helical" evidence="1">
    <location>
        <begin position="132"/>
        <end position="154"/>
    </location>
</feature>
<reference evidence="3" key="1">
    <citation type="journal article" date="2019" name="Int. J. Syst. Evol. Microbiol.">
        <title>The Global Catalogue of Microorganisms (GCM) 10K type strain sequencing project: providing services to taxonomists for standard genome sequencing and annotation.</title>
        <authorList>
            <consortium name="The Broad Institute Genomics Platform"/>
            <consortium name="The Broad Institute Genome Sequencing Center for Infectious Disease"/>
            <person name="Wu L."/>
            <person name="Ma J."/>
        </authorList>
    </citation>
    <scope>NUCLEOTIDE SEQUENCE [LARGE SCALE GENOMIC DNA]</scope>
    <source>
        <strain evidence="3">JCM 17983</strain>
    </source>
</reference>
<keyword evidence="1" id="KW-0472">Membrane</keyword>
<feature type="transmembrane region" description="Helical" evidence="1">
    <location>
        <begin position="12"/>
        <end position="40"/>
    </location>
</feature>
<gene>
    <name evidence="2" type="ORF">GCM10023203_17380</name>
</gene>
<accession>A0ABP9E6L1</accession>
<proteinExistence type="predicted"/>
<organism evidence="2 3">
    <name type="scientific">Actinomycetospora straminea</name>
    <dbReference type="NCBI Taxonomy" id="663607"/>
    <lineage>
        <taxon>Bacteria</taxon>
        <taxon>Bacillati</taxon>
        <taxon>Actinomycetota</taxon>
        <taxon>Actinomycetes</taxon>
        <taxon>Pseudonocardiales</taxon>
        <taxon>Pseudonocardiaceae</taxon>
        <taxon>Actinomycetospora</taxon>
    </lineage>
</organism>
<protein>
    <recommendedName>
        <fullName evidence="4">DUF998 domain-containing protein</fullName>
    </recommendedName>
</protein>
<feature type="transmembrane region" description="Helical" evidence="1">
    <location>
        <begin position="199"/>
        <end position="217"/>
    </location>
</feature>
<sequence length="237" mass="24885">MSTRIRPPTNTSLTPILLACGVAYAVAYVVVNDVVAAGLYEGYDPVSQAVSELSATGSPATSFLTAVFPIWPLLLTAFGVGVRRAAGGRRALRVTGDLLIAHAIVGLLWLAFPMTSRADMAPGAPATVNDVGHIVMTVVTLVFIVSQIGFSAAAFGWRFRLYATVSAVAFVVFGALTGVQARTVSTGGPTPWMGLFERLSIASWLLWMVVLAVMLMTHGDAERVGSGDTVRSRAVDG</sequence>
<keyword evidence="1" id="KW-0812">Transmembrane</keyword>
<keyword evidence="3" id="KW-1185">Reference proteome</keyword>
<keyword evidence="1" id="KW-1133">Transmembrane helix</keyword>
<evidence type="ECO:0000313" key="2">
    <source>
        <dbReference type="EMBL" id="GAA4868906.1"/>
    </source>
</evidence>